<evidence type="ECO:0000313" key="3">
    <source>
        <dbReference type="Proteomes" id="UP000092154"/>
    </source>
</evidence>
<proteinExistence type="predicted"/>
<feature type="compositionally biased region" description="Polar residues" evidence="1">
    <location>
        <begin position="71"/>
        <end position="81"/>
    </location>
</feature>
<dbReference type="EMBL" id="KV448526">
    <property type="protein sequence ID" value="OAX35158.1"/>
    <property type="molecule type" value="Genomic_DNA"/>
</dbReference>
<dbReference type="Proteomes" id="UP000092154">
    <property type="component" value="Unassembled WGS sequence"/>
</dbReference>
<dbReference type="AlphaFoldDB" id="A0A1B7MRC8"/>
<dbReference type="InParanoid" id="A0A1B7MRC8"/>
<keyword evidence="3" id="KW-1185">Reference proteome</keyword>
<name>A0A1B7MRC8_9AGAM</name>
<protein>
    <submittedName>
        <fullName evidence="2">Uncharacterized protein</fullName>
    </submittedName>
</protein>
<sequence length="88" mass="9917">MSVLRKNINDGFEKQGRSIALVVEFLQDDESMTLLRSALYITCLQRAPFPEIHSSDPHDASSPVHHPHLRPQSSSHPQSTMPELDMPL</sequence>
<evidence type="ECO:0000256" key="1">
    <source>
        <dbReference type="SAM" id="MobiDB-lite"/>
    </source>
</evidence>
<evidence type="ECO:0000313" key="2">
    <source>
        <dbReference type="EMBL" id="OAX35158.1"/>
    </source>
</evidence>
<reference evidence="2 3" key="1">
    <citation type="submission" date="2016-06" db="EMBL/GenBank/DDBJ databases">
        <title>Comparative genomics of the ectomycorrhizal sister species Rhizopogon vinicolor and Rhizopogon vesiculosus (Basidiomycota: Boletales) reveals a divergence of the mating type B locus.</title>
        <authorList>
            <consortium name="DOE Joint Genome Institute"/>
            <person name="Mujic A.B."/>
            <person name="Kuo A."/>
            <person name="Tritt A."/>
            <person name="Lipzen A."/>
            <person name="Chen C."/>
            <person name="Johnson J."/>
            <person name="Sharma A."/>
            <person name="Barry K."/>
            <person name="Grigoriev I.V."/>
            <person name="Spatafora J.W."/>
        </authorList>
    </citation>
    <scope>NUCLEOTIDE SEQUENCE [LARGE SCALE GENOMIC DNA]</scope>
    <source>
        <strain evidence="2 3">AM-OR11-026</strain>
    </source>
</reference>
<dbReference type="OrthoDB" id="10490955at2759"/>
<organism evidence="2 3">
    <name type="scientific">Rhizopogon vinicolor AM-OR11-026</name>
    <dbReference type="NCBI Taxonomy" id="1314800"/>
    <lineage>
        <taxon>Eukaryota</taxon>
        <taxon>Fungi</taxon>
        <taxon>Dikarya</taxon>
        <taxon>Basidiomycota</taxon>
        <taxon>Agaricomycotina</taxon>
        <taxon>Agaricomycetes</taxon>
        <taxon>Agaricomycetidae</taxon>
        <taxon>Boletales</taxon>
        <taxon>Suillineae</taxon>
        <taxon>Rhizopogonaceae</taxon>
        <taxon>Rhizopogon</taxon>
    </lineage>
</organism>
<gene>
    <name evidence="2" type="ORF">K503DRAFT_773758</name>
</gene>
<feature type="region of interest" description="Disordered" evidence="1">
    <location>
        <begin position="51"/>
        <end position="88"/>
    </location>
</feature>
<accession>A0A1B7MRC8</accession>